<proteinExistence type="inferred from homology"/>
<dbReference type="GO" id="GO:0008483">
    <property type="term" value="F:transaminase activity"/>
    <property type="evidence" value="ECO:0007669"/>
    <property type="project" value="InterPro"/>
</dbReference>
<keyword evidence="4" id="KW-0808">Transferase</keyword>
<dbReference type="Pfam" id="PF00202">
    <property type="entry name" value="Aminotran_3"/>
    <property type="match status" value="1"/>
</dbReference>
<dbReference type="EMBL" id="KV419408">
    <property type="protein sequence ID" value="KZS93014.1"/>
    <property type="molecule type" value="Genomic_DNA"/>
</dbReference>
<dbReference type="CDD" id="cd00610">
    <property type="entry name" value="OAT_like"/>
    <property type="match status" value="1"/>
</dbReference>
<sequence>MAPTALSAPTESRTHTKLPLKVAALASARPTHILHRTPWRPSVATSAEGSYITLEDGRVLIDGVGGASVACIGMGNPDVVRAIQEQVAKVAYVYNMQLSNQPAEDLADYLIATSKGAFDMVGIVSGGSEAMEAVIKTARQYWYETGHPERKNFIGRKLSFHGNTVTTLSLAYHPTRRLPYADILDTNVFHHVSPAYAARFQLPEESEEQYVERLRAELEAKFLELGPHTVAAFVAETVVGATTGVVPAPRGYFKAMKSVCDKYGALFVLDEVMCGMGRMGTLHAWESFGDGIAPDLQAVAKGLGGGYASIGAILMSKKVVNGIRDGSGFWLHGHTYQATPIACAASLAVQKVIARDDLLANCREQGEYLASLLRQRLAPPSKAAPYIFDIRGGGMFWGIEFTTPTEDDTFQSAYSKKYGSQKLAMLVQERCMSKGLIILGFTGGADLTGKKGDHSILSPAYTVTREEVRKIVSIYVDVVEEIFGALDL</sequence>
<gene>
    <name evidence="4" type="ORF">SISNIDRAFT_466389</name>
</gene>
<dbReference type="PANTHER" id="PTHR43094:SF1">
    <property type="entry name" value="AMINOTRANSFERASE CLASS-III"/>
    <property type="match status" value="1"/>
</dbReference>
<evidence type="ECO:0000256" key="1">
    <source>
        <dbReference type="ARBA" id="ARBA00008954"/>
    </source>
</evidence>
<protein>
    <submittedName>
        <fullName evidence="4">PLP-dependent transferase</fullName>
    </submittedName>
</protein>
<dbReference type="Gene3D" id="3.40.640.10">
    <property type="entry name" value="Type I PLP-dependent aspartate aminotransferase-like (Major domain)"/>
    <property type="match status" value="1"/>
</dbReference>
<dbReference type="OrthoDB" id="10261433at2759"/>
<dbReference type="Proteomes" id="UP000076722">
    <property type="component" value="Unassembled WGS sequence"/>
</dbReference>
<evidence type="ECO:0000313" key="4">
    <source>
        <dbReference type="EMBL" id="KZS93014.1"/>
    </source>
</evidence>
<dbReference type="Gene3D" id="3.90.1150.10">
    <property type="entry name" value="Aspartate Aminotransferase, domain 1"/>
    <property type="match status" value="1"/>
</dbReference>
<dbReference type="InterPro" id="IPR015421">
    <property type="entry name" value="PyrdxlP-dep_Trfase_major"/>
</dbReference>
<dbReference type="STRING" id="1314777.A0A164U8D7"/>
<dbReference type="GO" id="GO:0030170">
    <property type="term" value="F:pyridoxal phosphate binding"/>
    <property type="evidence" value="ECO:0007669"/>
    <property type="project" value="InterPro"/>
</dbReference>
<dbReference type="InterPro" id="IPR015422">
    <property type="entry name" value="PyrdxlP-dep_Trfase_small"/>
</dbReference>
<evidence type="ECO:0000256" key="2">
    <source>
        <dbReference type="ARBA" id="ARBA00022898"/>
    </source>
</evidence>
<accession>A0A164U8D7</accession>
<comment type="similarity">
    <text evidence="1 3">Belongs to the class-III pyridoxal-phosphate-dependent aminotransferase family.</text>
</comment>
<dbReference type="GO" id="GO:0005829">
    <property type="term" value="C:cytosol"/>
    <property type="evidence" value="ECO:0007669"/>
    <property type="project" value="TreeGrafter"/>
</dbReference>
<dbReference type="InterPro" id="IPR015424">
    <property type="entry name" value="PyrdxlP-dep_Trfase"/>
</dbReference>
<organism evidence="4 5">
    <name type="scientific">Sistotremastrum niveocremeum HHB9708</name>
    <dbReference type="NCBI Taxonomy" id="1314777"/>
    <lineage>
        <taxon>Eukaryota</taxon>
        <taxon>Fungi</taxon>
        <taxon>Dikarya</taxon>
        <taxon>Basidiomycota</taxon>
        <taxon>Agaricomycotina</taxon>
        <taxon>Agaricomycetes</taxon>
        <taxon>Sistotremastrales</taxon>
        <taxon>Sistotremastraceae</taxon>
        <taxon>Sertulicium</taxon>
        <taxon>Sertulicium niveocremeum</taxon>
    </lineage>
</organism>
<keyword evidence="5" id="KW-1185">Reference proteome</keyword>
<dbReference type="SUPFAM" id="SSF53383">
    <property type="entry name" value="PLP-dependent transferases"/>
    <property type="match status" value="1"/>
</dbReference>
<dbReference type="AlphaFoldDB" id="A0A164U8D7"/>
<dbReference type="PANTHER" id="PTHR43094">
    <property type="entry name" value="AMINOTRANSFERASE"/>
    <property type="match status" value="1"/>
</dbReference>
<dbReference type="InterPro" id="IPR005814">
    <property type="entry name" value="Aminotrans_3"/>
</dbReference>
<evidence type="ECO:0000256" key="3">
    <source>
        <dbReference type="RuleBase" id="RU003560"/>
    </source>
</evidence>
<keyword evidence="2 3" id="KW-0663">Pyridoxal phosphate</keyword>
<evidence type="ECO:0000313" key="5">
    <source>
        <dbReference type="Proteomes" id="UP000076722"/>
    </source>
</evidence>
<name>A0A164U8D7_9AGAM</name>
<reference evidence="4 5" key="1">
    <citation type="journal article" date="2016" name="Mol. Biol. Evol.">
        <title>Comparative Genomics of Early-Diverging Mushroom-Forming Fungi Provides Insights into the Origins of Lignocellulose Decay Capabilities.</title>
        <authorList>
            <person name="Nagy L.G."/>
            <person name="Riley R."/>
            <person name="Tritt A."/>
            <person name="Adam C."/>
            <person name="Daum C."/>
            <person name="Floudas D."/>
            <person name="Sun H."/>
            <person name="Yadav J.S."/>
            <person name="Pangilinan J."/>
            <person name="Larsson K.H."/>
            <person name="Matsuura K."/>
            <person name="Barry K."/>
            <person name="Labutti K."/>
            <person name="Kuo R."/>
            <person name="Ohm R.A."/>
            <person name="Bhattacharya S.S."/>
            <person name="Shirouzu T."/>
            <person name="Yoshinaga Y."/>
            <person name="Martin F.M."/>
            <person name="Grigoriev I.V."/>
            <person name="Hibbett D.S."/>
        </authorList>
    </citation>
    <scope>NUCLEOTIDE SEQUENCE [LARGE SCALE GENOMIC DNA]</scope>
    <source>
        <strain evidence="4 5">HHB9708</strain>
    </source>
</reference>